<dbReference type="STRING" id="7574.A0A1S3HQA4"/>
<dbReference type="Pfam" id="PF23555">
    <property type="entry name" value="zf-RING_Vps41"/>
    <property type="match status" value="1"/>
</dbReference>
<gene>
    <name evidence="13" type="primary">LOC106157191</name>
</gene>
<dbReference type="PANTHER" id="PTHR12616">
    <property type="entry name" value="VACUOLAR PROTEIN SORTING VPS41"/>
    <property type="match status" value="1"/>
</dbReference>
<evidence type="ECO:0000256" key="1">
    <source>
        <dbReference type="ARBA" id="ARBA00004603"/>
    </source>
</evidence>
<keyword evidence="5" id="KW-0862">Zinc</keyword>
<dbReference type="InterPro" id="IPR036322">
    <property type="entry name" value="WD40_repeat_dom_sf"/>
</dbReference>
<dbReference type="InParanoid" id="A0A1S3HQA4"/>
<organism evidence="12 13">
    <name type="scientific">Lingula anatina</name>
    <name type="common">Brachiopod</name>
    <name type="synonym">Lingula unguis</name>
    <dbReference type="NCBI Taxonomy" id="7574"/>
    <lineage>
        <taxon>Eukaryota</taxon>
        <taxon>Metazoa</taxon>
        <taxon>Spiralia</taxon>
        <taxon>Lophotrochozoa</taxon>
        <taxon>Brachiopoda</taxon>
        <taxon>Linguliformea</taxon>
        <taxon>Lingulata</taxon>
        <taxon>Lingulida</taxon>
        <taxon>Linguloidea</taxon>
        <taxon>Lingulidae</taxon>
        <taxon>Lingula</taxon>
    </lineage>
</organism>
<dbReference type="SMART" id="SM00299">
    <property type="entry name" value="CLH"/>
    <property type="match status" value="1"/>
</dbReference>
<dbReference type="SUPFAM" id="SSF50978">
    <property type="entry name" value="WD40 repeat-like"/>
    <property type="match status" value="1"/>
</dbReference>
<dbReference type="InterPro" id="IPR000547">
    <property type="entry name" value="Clathrin_H-chain/VPS_repeat"/>
</dbReference>
<evidence type="ECO:0000256" key="6">
    <source>
        <dbReference type="ARBA" id="ARBA00022927"/>
    </source>
</evidence>
<dbReference type="AlphaFoldDB" id="A0A1S3HQA4"/>
<evidence type="ECO:0000256" key="7">
    <source>
        <dbReference type="ARBA" id="ARBA00029538"/>
    </source>
</evidence>
<dbReference type="GO" id="GO:0005765">
    <property type="term" value="C:lysosomal membrane"/>
    <property type="evidence" value="ECO:0007669"/>
    <property type="project" value="UniProtKB-SubCell"/>
</dbReference>
<evidence type="ECO:0000256" key="8">
    <source>
        <dbReference type="PIRNR" id="PIRNR028921"/>
    </source>
</evidence>
<evidence type="ECO:0000256" key="5">
    <source>
        <dbReference type="ARBA" id="ARBA00022833"/>
    </source>
</evidence>
<keyword evidence="6 8" id="KW-0653">Protein transport</keyword>
<comment type="subcellular location">
    <subcellularLocation>
        <location evidence="8">Endosome membrane</location>
        <topology evidence="8">Peripheral membrane protein</topology>
    </subcellularLocation>
    <subcellularLocation>
        <location evidence="8">Late endosome membrane</location>
        <topology evidence="8">Peripheral membrane protein</topology>
    </subcellularLocation>
    <subcellularLocation>
        <location evidence="8">Early endosome membrane</location>
        <topology evidence="8">Peripheral membrane protein</topology>
    </subcellularLocation>
    <subcellularLocation>
        <location evidence="8">Lysosome membrane</location>
        <topology evidence="8">Peripheral membrane protein</topology>
    </subcellularLocation>
    <subcellularLocation>
        <location evidence="8">Golgi apparatus</location>
        <location evidence="8">trans-Golgi network</location>
    </subcellularLocation>
    <subcellularLocation>
        <location evidence="8">Cytoplasmic vesicle</location>
        <location evidence="8">Clathrin-coated vesicle</location>
    </subcellularLocation>
    <subcellularLocation>
        <location evidence="1">Late endosome</location>
    </subcellularLocation>
</comment>
<keyword evidence="4 9" id="KW-0479">Metal-binding</keyword>
<keyword evidence="8" id="KW-0333">Golgi apparatus</keyword>
<keyword evidence="8" id="KW-0967">Endosome</keyword>
<keyword evidence="8" id="KW-0458">Lysosome</keyword>
<evidence type="ECO:0000256" key="3">
    <source>
        <dbReference type="ARBA" id="ARBA00022448"/>
    </source>
</evidence>
<reference evidence="13" key="1">
    <citation type="submission" date="2025-08" db="UniProtKB">
        <authorList>
            <consortium name="RefSeq"/>
        </authorList>
    </citation>
    <scope>IDENTIFICATION</scope>
    <source>
        <tissue evidence="13">Gonads</tissue>
    </source>
</reference>
<keyword evidence="3 8" id="KW-0813">Transport</keyword>
<dbReference type="Pfam" id="PF23556">
    <property type="entry name" value="TPR_Vps41"/>
    <property type="match status" value="1"/>
</dbReference>
<dbReference type="InterPro" id="IPR057779">
    <property type="entry name" value="Znf_RING_Vps41"/>
</dbReference>
<keyword evidence="4 9" id="KW-0863">Zinc-finger</keyword>
<dbReference type="PROSITE" id="PS50236">
    <property type="entry name" value="CHCR"/>
    <property type="match status" value="1"/>
</dbReference>
<dbReference type="GO" id="GO:0008270">
    <property type="term" value="F:zinc ion binding"/>
    <property type="evidence" value="ECO:0007669"/>
    <property type="project" value="UniProtKB-KW"/>
</dbReference>
<evidence type="ECO:0000256" key="9">
    <source>
        <dbReference type="PROSITE-ProRule" id="PRU00175"/>
    </source>
</evidence>
<protein>
    <recommendedName>
        <fullName evidence="7 8">Vacuolar protein sorting-associated protein 41 homolog</fullName>
    </recommendedName>
</protein>
<dbReference type="GO" id="GO:0030897">
    <property type="term" value="C:HOPS complex"/>
    <property type="evidence" value="ECO:0007669"/>
    <property type="project" value="UniProtKB-UniRule"/>
</dbReference>
<dbReference type="Proteomes" id="UP000085678">
    <property type="component" value="Unplaced"/>
</dbReference>
<keyword evidence="8" id="KW-0968">Cytoplasmic vesicle</keyword>
<evidence type="ECO:0000259" key="11">
    <source>
        <dbReference type="PROSITE" id="PS50089"/>
    </source>
</evidence>
<dbReference type="PROSITE" id="PS50089">
    <property type="entry name" value="ZF_RING_2"/>
    <property type="match status" value="1"/>
</dbReference>
<accession>A0A1S3HQA4</accession>
<dbReference type="GO" id="GO:0006623">
    <property type="term" value="P:protein targeting to vacuole"/>
    <property type="evidence" value="ECO:0007669"/>
    <property type="project" value="InterPro"/>
</dbReference>
<dbReference type="FunCoup" id="A0A1S3HQA4">
    <property type="interactions" value="964"/>
</dbReference>
<dbReference type="Gene3D" id="2.130.10.10">
    <property type="entry name" value="YVTN repeat-like/Quinoprotein amine dehydrogenase"/>
    <property type="match status" value="1"/>
</dbReference>
<dbReference type="GO" id="GO:0031902">
    <property type="term" value="C:late endosome membrane"/>
    <property type="evidence" value="ECO:0007669"/>
    <property type="project" value="UniProtKB-SubCell"/>
</dbReference>
<keyword evidence="12" id="KW-1185">Reference proteome</keyword>
<dbReference type="RefSeq" id="XP_013388215.1">
    <property type="nucleotide sequence ID" value="XM_013532761.1"/>
</dbReference>
<dbReference type="InterPro" id="IPR016902">
    <property type="entry name" value="Vps41"/>
</dbReference>
<dbReference type="InterPro" id="IPR057780">
    <property type="entry name" value="Beta-prop_Vps41"/>
</dbReference>
<dbReference type="GO" id="GO:0034058">
    <property type="term" value="P:endosomal vesicle fusion"/>
    <property type="evidence" value="ECO:0007669"/>
    <property type="project" value="UniProtKB-UniRule"/>
</dbReference>
<evidence type="ECO:0000256" key="10">
    <source>
        <dbReference type="PROSITE-ProRule" id="PRU01006"/>
    </source>
</evidence>
<dbReference type="InterPro" id="IPR045111">
    <property type="entry name" value="Vps41/Vps8"/>
</dbReference>
<dbReference type="InterPro" id="IPR015943">
    <property type="entry name" value="WD40/YVTN_repeat-like_dom_sf"/>
</dbReference>
<evidence type="ECO:0000313" key="12">
    <source>
        <dbReference type="Proteomes" id="UP000085678"/>
    </source>
</evidence>
<name>A0A1S3HQA4_LINAN</name>
<dbReference type="GO" id="GO:0030136">
    <property type="term" value="C:clathrin-coated vesicle"/>
    <property type="evidence" value="ECO:0007669"/>
    <property type="project" value="UniProtKB-SubCell"/>
</dbReference>
<dbReference type="KEGG" id="lak:106157191"/>
<dbReference type="GO" id="GO:0031901">
    <property type="term" value="C:early endosome membrane"/>
    <property type="evidence" value="ECO:0007669"/>
    <property type="project" value="UniProtKB-SubCell"/>
</dbReference>
<dbReference type="Pfam" id="PF23411">
    <property type="entry name" value="Beta-prop_Vps41"/>
    <property type="match status" value="1"/>
</dbReference>
<dbReference type="GO" id="GO:0016236">
    <property type="term" value="P:macroautophagy"/>
    <property type="evidence" value="ECO:0007669"/>
    <property type="project" value="TreeGrafter"/>
</dbReference>
<dbReference type="InterPro" id="IPR001841">
    <property type="entry name" value="Znf_RING"/>
</dbReference>
<comment type="similarity">
    <text evidence="2 8">Belongs to the VPS41 family.</text>
</comment>
<dbReference type="GO" id="GO:0009267">
    <property type="term" value="P:cellular response to starvation"/>
    <property type="evidence" value="ECO:0007669"/>
    <property type="project" value="TreeGrafter"/>
</dbReference>
<dbReference type="CDD" id="cd16690">
    <property type="entry name" value="RING-H2_Vps41"/>
    <property type="match status" value="1"/>
</dbReference>
<sequence>MASCSDDGRVVIIGLYGSDNNQEFQFDRPIKAVSLDPGFYRPNMGRQYVTGDEKLTLHEKGFLSRHKTTILHDGEGPIRNIKWRSYFIAWTNDRGIKVYDMSTKQRITYIQKDIDKSLRSEIYRCHLSWKDDRTLLIGWADKVKICVIRERDRNDVRDLPSRYVEIVAMFDTDFYICGIAPMADKLVLLTYEKEEVTEGGKVVANRPHLQVIDPKVDSYEEISDDALSIRGFQEYRCSDYHLESIIEENLFYIISPKDVVVAKPRDLDDHLDWLLQHEMYEEAMEDASKNSRELKRNSYQEIGRLYLMHLLEEREFEEAAKLCVKILGKSKEAWEDAIYKFAQSRQLRVIAPYIPTGRGQDVKLSEPIYEMVLNDFLQSDYEGFKRRIKEWPLGLYNNQVLVNAVLDRLDSDETNITLLECLGELYTNARQFDKSLAIFLRLQHPEVFQLIHKHNLFDSIADKIVMLMKFNREKAVEMFLDNMDKVPIKEVVHQLEKTPELLHVYLDRLFQKDHHIGQEFHALQVKLYAEYDRSKLLSFLRSSNYYPLQKALEECQQRQLYPEMVFLLGRMGNTKQALMLITRELGDVSQAIEFCKEHNDQDLWDDLIDFSIGKPLFIKGLLNNIGTHVDPIILIKKIREGMEIPGLRDSLVKILHDYNLQMSLREGCQKILVKDCYGLLERLVKTQRRGICVDSELKCQTCHNTILVRDMRFASDVVIFYCRHAFHEDCLPANATENCSICNAQRRGPGSTITFRK</sequence>
<dbReference type="PANTHER" id="PTHR12616:SF1">
    <property type="entry name" value="VACUOLAR PROTEIN SORTING-ASSOCIATED PROTEIN 41 HOMOLOG"/>
    <property type="match status" value="1"/>
</dbReference>
<dbReference type="PIRSF" id="PIRSF028921">
    <property type="entry name" value="VPS41"/>
    <property type="match status" value="1"/>
</dbReference>
<evidence type="ECO:0000313" key="13">
    <source>
        <dbReference type="RefSeq" id="XP_013388215.1"/>
    </source>
</evidence>
<feature type="domain" description="RING-type" evidence="11">
    <location>
        <begin position="699"/>
        <end position="743"/>
    </location>
</feature>
<dbReference type="OrthoDB" id="244107at2759"/>
<dbReference type="Gene3D" id="1.25.40.10">
    <property type="entry name" value="Tetratricopeptide repeat domain"/>
    <property type="match status" value="1"/>
</dbReference>
<proteinExistence type="inferred from homology"/>
<feature type="repeat" description="CHCR" evidence="10">
    <location>
        <begin position="476"/>
        <end position="620"/>
    </location>
</feature>
<comment type="function">
    <text evidence="8">Plays a role in vesicle-mediated protein trafficking to lysosomal compartments including the endocytic membrane transport pathways.</text>
</comment>
<dbReference type="FunFam" id="1.25.40.10:FF:001057">
    <property type="entry name" value="Vacuolar protein sorting-associated protein 41 homolog"/>
    <property type="match status" value="1"/>
</dbReference>
<dbReference type="GeneID" id="106157191"/>
<dbReference type="GO" id="GO:0005794">
    <property type="term" value="C:Golgi apparatus"/>
    <property type="evidence" value="ECO:0007669"/>
    <property type="project" value="UniProtKB-SubCell"/>
</dbReference>
<evidence type="ECO:0000256" key="2">
    <source>
        <dbReference type="ARBA" id="ARBA00009582"/>
    </source>
</evidence>
<evidence type="ECO:0000256" key="4">
    <source>
        <dbReference type="ARBA" id="ARBA00022771"/>
    </source>
</evidence>
<dbReference type="InterPro" id="IPR011990">
    <property type="entry name" value="TPR-like_helical_dom_sf"/>
</dbReference>